<dbReference type="AlphaFoldDB" id="A0AAW1AKK7"/>
<keyword evidence="2" id="KW-1185">Reference proteome</keyword>
<dbReference type="EMBL" id="JAWNGG020000003">
    <property type="protein sequence ID" value="KAK9310460.1"/>
    <property type="molecule type" value="Genomic_DNA"/>
</dbReference>
<accession>A0AAW1AKK7</accession>
<reference evidence="1 2" key="1">
    <citation type="submission" date="2024-05" db="EMBL/GenBank/DDBJ databases">
        <title>The nuclear and mitochondrial genome assemblies of Tetragonisca angustula (Apidae: Meliponini), a tiny yet remarkable pollinator in the Neotropics.</title>
        <authorList>
            <person name="Ferrari R."/>
            <person name="Ricardo P.C."/>
            <person name="Dias F.C."/>
            <person name="Araujo N.S."/>
            <person name="Soares D.O."/>
            <person name="Zhou Q.-S."/>
            <person name="Zhu C.-D."/>
            <person name="Coutinho L."/>
            <person name="Airas M.C."/>
            <person name="Batista T.M."/>
        </authorList>
    </citation>
    <scope>NUCLEOTIDE SEQUENCE [LARGE SCALE GENOMIC DNA]</scope>
    <source>
        <strain evidence="1">ASF017062</strain>
        <tissue evidence="1">Abdomen</tissue>
    </source>
</reference>
<organism evidence="1 2">
    <name type="scientific">Tetragonisca angustula</name>
    <dbReference type="NCBI Taxonomy" id="166442"/>
    <lineage>
        <taxon>Eukaryota</taxon>
        <taxon>Metazoa</taxon>
        <taxon>Ecdysozoa</taxon>
        <taxon>Arthropoda</taxon>
        <taxon>Hexapoda</taxon>
        <taxon>Insecta</taxon>
        <taxon>Pterygota</taxon>
        <taxon>Neoptera</taxon>
        <taxon>Endopterygota</taxon>
        <taxon>Hymenoptera</taxon>
        <taxon>Apocrita</taxon>
        <taxon>Aculeata</taxon>
        <taxon>Apoidea</taxon>
        <taxon>Anthophila</taxon>
        <taxon>Apidae</taxon>
        <taxon>Tetragonisca</taxon>
    </lineage>
</organism>
<proteinExistence type="predicted"/>
<sequence length="114" mass="12558">MVPGCWLELTLCSEGCRATGEYAQLPEDRARTSERTLSGSYRGDCKIECIPQLPRPSNAIERKSLAAIIVHGTGSCTDTGRPTLLTPQTRFHPPDRNFLTFVLSTMLTVVGEFD</sequence>
<evidence type="ECO:0000313" key="2">
    <source>
        <dbReference type="Proteomes" id="UP001432146"/>
    </source>
</evidence>
<evidence type="ECO:0000313" key="1">
    <source>
        <dbReference type="EMBL" id="KAK9310460.1"/>
    </source>
</evidence>
<protein>
    <submittedName>
        <fullName evidence="1">Uncharacterized protein</fullName>
    </submittedName>
</protein>
<gene>
    <name evidence="1" type="ORF">QLX08_000216</name>
</gene>
<dbReference type="Proteomes" id="UP001432146">
    <property type="component" value="Unassembled WGS sequence"/>
</dbReference>
<name>A0AAW1AKK7_9HYME</name>
<comment type="caution">
    <text evidence="1">The sequence shown here is derived from an EMBL/GenBank/DDBJ whole genome shotgun (WGS) entry which is preliminary data.</text>
</comment>